<dbReference type="InterPro" id="IPR050100">
    <property type="entry name" value="TRAFAC_GTPase_members"/>
</dbReference>
<keyword evidence="8" id="KW-0863">Zinc-finger</keyword>
<dbReference type="PANTHER" id="PTHR23115">
    <property type="entry name" value="TRANSLATION FACTOR"/>
    <property type="match status" value="1"/>
</dbReference>
<dbReference type="Pfam" id="PF00240">
    <property type="entry name" value="ubiquitin"/>
    <property type="match status" value="1"/>
</dbReference>
<dbReference type="SMART" id="SM00213">
    <property type="entry name" value="UBQ"/>
    <property type="match status" value="1"/>
</dbReference>
<evidence type="ECO:0000259" key="11">
    <source>
        <dbReference type="PROSITE" id="PS50157"/>
    </source>
</evidence>
<protein>
    <submittedName>
        <fullName evidence="12">Elongation factor 1-alpha</fullName>
    </submittedName>
</protein>
<organism evidence="12 13">
    <name type="scientific">Folsomia candida</name>
    <name type="common">Springtail</name>
    <dbReference type="NCBI Taxonomy" id="158441"/>
    <lineage>
        <taxon>Eukaryota</taxon>
        <taxon>Metazoa</taxon>
        <taxon>Ecdysozoa</taxon>
        <taxon>Arthropoda</taxon>
        <taxon>Hexapoda</taxon>
        <taxon>Collembola</taxon>
        <taxon>Entomobryomorpha</taxon>
        <taxon>Isotomoidea</taxon>
        <taxon>Isotomidae</taxon>
        <taxon>Proisotominae</taxon>
        <taxon>Folsomia</taxon>
    </lineage>
</organism>
<evidence type="ECO:0000259" key="10">
    <source>
        <dbReference type="PROSITE" id="PS50053"/>
    </source>
</evidence>
<sequence>MGVVGEDRELDIAKRDRLENGHFEQGKSNEAIKANKCYMERAPIKIPIKSQGCSATLPLPCNQTAFISTNAGHHLYIYFHSASPIQLLLSPITVLSIVPHFLACTLGVKQLIVGVNEMDLTEPPYSEARFEEIRKAVSSYIKKIGYNPVALPFVPISGWNGDNMLEVSDNIGWFMGWKVERKDGNADGKCLIEALDAILSPARPTDKPLRLPLQDVYKIGDIGTVPVGRVDTGVIKPGPMGLTTEVKSVEMHHEALVEATLEDNAGFNIKNVNEIRRGYVAEDSKNNPPKGTAGFSAQVIVLNHSRQEISNGYCPVLNCHIAHIACKFKKIKEKVDRRTRKSVEDNPKAIKSGDPAIVTLVPTKPKYIDVSCCRGGMQIFVKTLTGKTITQEVEPSDTIENVKAKIQHREGIPPDQQMLIFAGKQLEDGRTLTEYNIQRESTLNLVLRLKGGIGVFMCCYCKNTFRDNWNLQRHLTNRTRKGNVCPKKSKNELDQATGRPTYPCRKIDCAEIFYTVKKQAEHHATHYARSARPFTLRNGVKIYVCEVDNCGVEFLKSWDLGTHEFRFHTDVPLYTKLTKRHLKYKSPLLQRHGFTPRALPARLLDDPALSQELEWIYQWVKGHMDYNIHCINHRSFGVYFGAALGRKYKKGDDIAEFIRDNPDQFYPYIGRDASSSVNIHNHHQDGSSPLGEAAEQGLTIVCLHREPFSGKWEDKSQEMRMFEACAIEVALTDAELEPLPGIPQYQFLNKRRERLEIAHRSDNKLLKLFEKGLKGFRWLCFNKECEGQDCDAFIHPDWSQDLLVDMSKRLNNCSEEDVNMEMDLPGPASSLKKSRPTNEGSLTMEVKRRVDQFRAEVEMCDPTHTVYTIITTDDKSFSPNQSATTTCNQIVQRKEEDLVVGAYTGVNRREEVAEYHDKKTSSVWKSVQTGRTALQIATNNFPTRILARKEEALRLLHSFLHMRFSTRGVKFDVLNERMEWQFLSLCSEEEIKLAIRLAWTGIPPVTFGPLPPVDKFSHGLYPVDLSQKIMTGQIKKM</sequence>
<dbReference type="InterPro" id="IPR054696">
    <property type="entry name" value="GTP-eEF1A_C"/>
</dbReference>
<comment type="similarity">
    <text evidence="2">Belongs to the ubiquitin family.</text>
</comment>
<dbReference type="PROSITE" id="PS50157">
    <property type="entry name" value="ZINC_FINGER_C2H2_2"/>
    <property type="match status" value="1"/>
</dbReference>
<dbReference type="InterPro" id="IPR029071">
    <property type="entry name" value="Ubiquitin-like_domsf"/>
</dbReference>
<dbReference type="PROSITE" id="PS00028">
    <property type="entry name" value="ZINC_FINGER_C2H2_1"/>
    <property type="match status" value="2"/>
</dbReference>
<keyword evidence="6" id="KW-0648">Protein biosynthesis</keyword>
<evidence type="ECO:0000256" key="5">
    <source>
        <dbReference type="ARBA" id="ARBA00022768"/>
    </source>
</evidence>
<dbReference type="InterPro" id="IPR009000">
    <property type="entry name" value="Transl_B-barrel_sf"/>
</dbReference>
<evidence type="ECO:0000256" key="2">
    <source>
        <dbReference type="ARBA" id="ARBA00008430"/>
    </source>
</evidence>
<gene>
    <name evidence="12" type="ORF">Fcan01_05687</name>
</gene>
<keyword evidence="8" id="KW-0479">Metal-binding</keyword>
<keyword evidence="13" id="KW-1185">Reference proteome</keyword>
<evidence type="ECO:0000256" key="7">
    <source>
        <dbReference type="ARBA" id="ARBA00023134"/>
    </source>
</evidence>
<evidence type="ECO:0000313" key="12">
    <source>
        <dbReference type="EMBL" id="OXA59149.1"/>
    </source>
</evidence>
<dbReference type="SUPFAM" id="SSF54236">
    <property type="entry name" value="Ubiquitin-like"/>
    <property type="match status" value="1"/>
</dbReference>
<keyword evidence="3" id="KW-1017">Isopeptide bond</keyword>
<keyword evidence="8" id="KW-0862">Zinc</keyword>
<comment type="similarity">
    <text evidence="1">Belongs to the TRAFAC class translation factor GTPase superfamily. Classic translation factor GTPase family. EF-Tu/EF-1A subfamily.</text>
</comment>
<dbReference type="InterPro" id="IPR019956">
    <property type="entry name" value="Ubiquitin_dom"/>
</dbReference>
<proteinExistence type="inferred from homology"/>
<accession>A0A226ENT5</accession>
<dbReference type="SUPFAM" id="SSF52540">
    <property type="entry name" value="P-loop containing nucleoside triphosphate hydrolases"/>
    <property type="match status" value="1"/>
</dbReference>
<evidence type="ECO:0000256" key="9">
    <source>
        <dbReference type="SAM" id="MobiDB-lite"/>
    </source>
</evidence>
<dbReference type="GO" id="GO:0005525">
    <property type="term" value="F:GTP binding"/>
    <property type="evidence" value="ECO:0007669"/>
    <property type="project" value="UniProtKB-KW"/>
</dbReference>
<feature type="region of interest" description="Disordered" evidence="9">
    <location>
        <begin position="822"/>
        <end position="841"/>
    </location>
</feature>
<comment type="caution">
    <text evidence="12">The sequence shown here is derived from an EMBL/GenBank/DDBJ whole genome shotgun (WGS) entry which is preliminary data.</text>
</comment>
<evidence type="ECO:0000256" key="3">
    <source>
        <dbReference type="ARBA" id="ARBA00022499"/>
    </source>
</evidence>
<evidence type="ECO:0000256" key="8">
    <source>
        <dbReference type="PROSITE-ProRule" id="PRU00042"/>
    </source>
</evidence>
<keyword evidence="7" id="KW-0342">GTP-binding</keyword>
<dbReference type="InterPro" id="IPR000626">
    <property type="entry name" value="Ubiquitin-like_dom"/>
</dbReference>
<dbReference type="InterPro" id="IPR027417">
    <property type="entry name" value="P-loop_NTPase"/>
</dbReference>
<dbReference type="SUPFAM" id="SSF50447">
    <property type="entry name" value="Translation proteins"/>
    <property type="match status" value="1"/>
</dbReference>
<dbReference type="PROSITE" id="PS50053">
    <property type="entry name" value="UBIQUITIN_2"/>
    <property type="match status" value="1"/>
</dbReference>
<name>A0A226ENT5_FOLCA</name>
<dbReference type="GO" id="GO:0003746">
    <property type="term" value="F:translation elongation factor activity"/>
    <property type="evidence" value="ECO:0007669"/>
    <property type="project" value="UniProtKB-KW"/>
</dbReference>
<dbReference type="STRING" id="158441.A0A226ENT5"/>
<dbReference type="Gene3D" id="3.10.20.90">
    <property type="entry name" value="Phosphatidylinositol 3-kinase Catalytic Subunit, Chain A, domain 1"/>
    <property type="match status" value="1"/>
</dbReference>
<dbReference type="Gene3D" id="2.40.30.10">
    <property type="entry name" value="Translation factors"/>
    <property type="match status" value="2"/>
</dbReference>
<dbReference type="SMART" id="SM00355">
    <property type="entry name" value="ZnF_C2H2"/>
    <property type="match status" value="3"/>
</dbReference>
<dbReference type="PRINTS" id="PR00348">
    <property type="entry name" value="UBIQUITIN"/>
</dbReference>
<dbReference type="FunFam" id="3.10.20.90:FF:000009">
    <property type="entry name" value="Ubiquitin-60S ribosomal protein"/>
    <property type="match status" value="1"/>
</dbReference>
<evidence type="ECO:0000256" key="4">
    <source>
        <dbReference type="ARBA" id="ARBA00022741"/>
    </source>
</evidence>
<evidence type="ECO:0000313" key="13">
    <source>
        <dbReference type="Proteomes" id="UP000198287"/>
    </source>
</evidence>
<reference evidence="12 13" key="1">
    <citation type="submission" date="2015-12" db="EMBL/GenBank/DDBJ databases">
        <title>The genome of Folsomia candida.</title>
        <authorList>
            <person name="Faddeeva A."/>
            <person name="Derks M.F."/>
            <person name="Anvar Y."/>
            <person name="Smit S."/>
            <person name="Van Straalen N."/>
            <person name="Roelofs D."/>
        </authorList>
    </citation>
    <scope>NUCLEOTIDE SEQUENCE [LARGE SCALE GENOMIC DNA]</scope>
    <source>
        <strain evidence="12 13">VU population</strain>
        <tissue evidence="12">Whole body</tissue>
    </source>
</reference>
<dbReference type="Gene3D" id="3.40.50.300">
    <property type="entry name" value="P-loop containing nucleotide triphosphate hydrolases"/>
    <property type="match status" value="1"/>
</dbReference>
<evidence type="ECO:0000256" key="6">
    <source>
        <dbReference type="ARBA" id="ARBA00022917"/>
    </source>
</evidence>
<dbReference type="InterPro" id="IPR013087">
    <property type="entry name" value="Znf_C2H2_type"/>
</dbReference>
<dbReference type="Proteomes" id="UP000198287">
    <property type="component" value="Unassembled WGS sequence"/>
</dbReference>
<dbReference type="CDD" id="cd01803">
    <property type="entry name" value="Ubl_ubiquitin"/>
    <property type="match status" value="1"/>
</dbReference>
<evidence type="ECO:0000256" key="1">
    <source>
        <dbReference type="ARBA" id="ARBA00007249"/>
    </source>
</evidence>
<feature type="domain" description="C2H2-type" evidence="11">
    <location>
        <begin position="543"/>
        <end position="569"/>
    </location>
</feature>
<dbReference type="CDD" id="cd03693">
    <property type="entry name" value="EF1_alpha_II"/>
    <property type="match status" value="1"/>
</dbReference>
<dbReference type="OrthoDB" id="428577at2759"/>
<feature type="domain" description="Ubiquitin-like" evidence="10">
    <location>
        <begin position="377"/>
        <end position="452"/>
    </location>
</feature>
<dbReference type="AlphaFoldDB" id="A0A226ENT5"/>
<keyword evidence="5 12" id="KW-0251">Elongation factor</keyword>
<keyword evidence="4" id="KW-0547">Nucleotide-binding</keyword>
<dbReference type="Pfam" id="PF22594">
    <property type="entry name" value="GTP-eEF1A_C"/>
    <property type="match status" value="1"/>
</dbReference>
<dbReference type="FunFam" id="2.40.30.10:FF:000005">
    <property type="entry name" value="Elongation factor 1-alpha"/>
    <property type="match status" value="1"/>
</dbReference>
<dbReference type="GO" id="GO:0008270">
    <property type="term" value="F:zinc ion binding"/>
    <property type="evidence" value="ECO:0007669"/>
    <property type="project" value="UniProtKB-KW"/>
</dbReference>
<dbReference type="EMBL" id="LNIX01000002">
    <property type="protein sequence ID" value="OXA59149.1"/>
    <property type="molecule type" value="Genomic_DNA"/>
</dbReference>